<organism evidence="1 2">
    <name type="scientific">Coemansia reversa (strain ATCC 12441 / NRRL 1564)</name>
    <dbReference type="NCBI Taxonomy" id="763665"/>
    <lineage>
        <taxon>Eukaryota</taxon>
        <taxon>Fungi</taxon>
        <taxon>Fungi incertae sedis</taxon>
        <taxon>Zoopagomycota</taxon>
        <taxon>Kickxellomycotina</taxon>
        <taxon>Kickxellomycetes</taxon>
        <taxon>Kickxellales</taxon>
        <taxon>Kickxellaceae</taxon>
        <taxon>Coemansia</taxon>
    </lineage>
</organism>
<evidence type="ECO:0000313" key="2">
    <source>
        <dbReference type="Proteomes" id="UP000242474"/>
    </source>
</evidence>
<dbReference type="Pfam" id="PF12239">
    <property type="entry name" value="DUF3605"/>
    <property type="match status" value="1"/>
</dbReference>
<dbReference type="GO" id="GO:0006044">
    <property type="term" value="P:N-acetylglucosamine metabolic process"/>
    <property type="evidence" value="ECO:0007669"/>
    <property type="project" value="TreeGrafter"/>
</dbReference>
<protein>
    <submittedName>
        <fullName evidence="1">Uncharacterized protein</fullName>
    </submittedName>
</protein>
<gene>
    <name evidence="1" type="ORF">COEREDRAFT_87880</name>
</gene>
<sequence>MNLNRMIDVKSTHLQNNTENPKETAEIEANASMRCAHKPILWKHLKEMVAAGELIKISKRSYKVQLQYEKHKVMAKKKYGTMFEYLKTHILVDLVAQTKVPEFDPSTPLTASDFLLVEADFPYYIEEGIEHWIIWCIKHLPVGNACPEAAVEIIKQTFGDSADWTYFVNFVQNQSVKEISHAHVFIKRSQESVTTCRRK</sequence>
<reference evidence="1 2" key="1">
    <citation type="journal article" date="2015" name="Genome Biol. Evol.">
        <title>Phylogenomic analyses indicate that early fungi evolved digesting cell walls of algal ancestors of land plants.</title>
        <authorList>
            <person name="Chang Y."/>
            <person name="Wang S."/>
            <person name="Sekimoto S."/>
            <person name="Aerts A.L."/>
            <person name="Choi C."/>
            <person name="Clum A."/>
            <person name="LaButti K.M."/>
            <person name="Lindquist E.A."/>
            <person name="Yee Ngan C."/>
            <person name="Ohm R.A."/>
            <person name="Salamov A.A."/>
            <person name="Grigoriev I.V."/>
            <person name="Spatafora J.W."/>
            <person name="Berbee M.L."/>
        </authorList>
    </citation>
    <scope>NUCLEOTIDE SEQUENCE [LARGE SCALE GENOMIC DNA]</scope>
    <source>
        <strain evidence="1 2">NRRL 1564</strain>
    </source>
</reference>
<dbReference type="PANTHER" id="PTHR35020">
    <property type="entry name" value="N-ACETYLGLUCOSAMINE-INDUCED PROTEIN 1"/>
    <property type="match status" value="1"/>
</dbReference>
<dbReference type="GO" id="GO:0005737">
    <property type="term" value="C:cytoplasm"/>
    <property type="evidence" value="ECO:0007669"/>
    <property type="project" value="TreeGrafter"/>
</dbReference>
<accession>A0A2G5B8X1</accession>
<dbReference type="PANTHER" id="PTHR35020:SF2">
    <property type="entry name" value="N-ACETYLGLUCOSAMINE-INDUCED PROTEIN 1"/>
    <property type="match status" value="1"/>
</dbReference>
<dbReference type="STRING" id="763665.A0A2G5B8X1"/>
<dbReference type="OrthoDB" id="498286at2759"/>
<name>A0A2G5B8X1_COERN</name>
<dbReference type="AlphaFoldDB" id="A0A2G5B8X1"/>
<keyword evidence="2" id="KW-1185">Reference proteome</keyword>
<evidence type="ECO:0000313" key="1">
    <source>
        <dbReference type="EMBL" id="PIA15473.1"/>
    </source>
</evidence>
<dbReference type="InterPro" id="IPR022036">
    <property type="entry name" value="DUF3605"/>
</dbReference>
<dbReference type="EMBL" id="KZ303507">
    <property type="protein sequence ID" value="PIA15473.1"/>
    <property type="molecule type" value="Genomic_DNA"/>
</dbReference>
<proteinExistence type="predicted"/>
<dbReference type="Proteomes" id="UP000242474">
    <property type="component" value="Unassembled WGS sequence"/>
</dbReference>